<gene>
    <name evidence="1" type="ORF">BK648_22905</name>
</gene>
<dbReference type="Proteomes" id="UP000284656">
    <property type="component" value="Unassembled WGS sequence"/>
</dbReference>
<dbReference type="Pfam" id="PF20320">
    <property type="entry name" value="DUF6615"/>
    <property type="match status" value="1"/>
</dbReference>
<protein>
    <submittedName>
        <fullName evidence="1">Uncharacterized protein</fullName>
    </submittedName>
</protein>
<dbReference type="EMBL" id="MOAY01000081">
    <property type="protein sequence ID" value="ROM33639.1"/>
    <property type="molecule type" value="Genomic_DNA"/>
</dbReference>
<evidence type="ECO:0000313" key="1">
    <source>
        <dbReference type="EMBL" id="ROM33639.1"/>
    </source>
</evidence>
<dbReference type="InterPro" id="IPR046723">
    <property type="entry name" value="DUF6615"/>
</dbReference>
<accession>A0A423EQP6</accession>
<comment type="caution">
    <text evidence="1">The sequence shown here is derived from an EMBL/GenBank/DDBJ whole genome shotgun (WGS) entry which is preliminary data.</text>
</comment>
<proteinExistence type="predicted"/>
<dbReference type="RefSeq" id="WP_123718026.1">
    <property type="nucleotide sequence ID" value="NZ_MOAY01000081.1"/>
</dbReference>
<name>A0A423EQP6_9PSED</name>
<reference evidence="1 2" key="1">
    <citation type="submission" date="2016-10" db="EMBL/GenBank/DDBJ databases">
        <title>Comparative genome analysis of multiple Pseudomonas spp. focuses on biocontrol and plant growth promoting traits.</title>
        <authorList>
            <person name="Tao X.-Y."/>
            <person name="Taylor C.G."/>
        </authorList>
    </citation>
    <scope>NUCLEOTIDE SEQUENCE [LARGE SCALE GENOMIC DNA]</scope>
    <source>
        <strain evidence="1 2">29G9</strain>
    </source>
</reference>
<dbReference type="AlphaFoldDB" id="A0A423EQP6"/>
<sequence length="262" mass="29726">MDICTANYALSVEVRKFIEHVGDAKEESITDYLVWKWRELDKRFNYLRVTPFNHDEESSKTGADFDLELWLVGNSFQISLAVQAKKFIKRSDSYVTRLRYPKGSKAQMDKLLSYAKSRGSSPFYFIYTLPEATTISMCGGRYGLVSKAEDGAVFMADAHVMEDYANGKHGKRISRDQLLSVANPFHCMFCCPLAGSEAYFNNYFPVASGLPPRRKVEVPSYVRRLLDSAKASNPKDVALEPTERDGLQAFRIVGVYDMRNDS</sequence>
<organism evidence="1 2">
    <name type="scientific">Pseudomonas poae</name>
    <dbReference type="NCBI Taxonomy" id="200451"/>
    <lineage>
        <taxon>Bacteria</taxon>
        <taxon>Pseudomonadati</taxon>
        <taxon>Pseudomonadota</taxon>
        <taxon>Gammaproteobacteria</taxon>
        <taxon>Pseudomonadales</taxon>
        <taxon>Pseudomonadaceae</taxon>
        <taxon>Pseudomonas</taxon>
    </lineage>
</organism>
<evidence type="ECO:0000313" key="2">
    <source>
        <dbReference type="Proteomes" id="UP000284656"/>
    </source>
</evidence>